<dbReference type="Pfam" id="PF12895">
    <property type="entry name" value="ANAPC3"/>
    <property type="match status" value="1"/>
</dbReference>
<accession>A0A644UEN0</accession>
<dbReference type="Pfam" id="PF00515">
    <property type="entry name" value="TPR_1"/>
    <property type="match status" value="1"/>
</dbReference>
<comment type="caution">
    <text evidence="3">The sequence shown here is derived from an EMBL/GenBank/DDBJ whole genome shotgun (WGS) entry which is preliminary data.</text>
</comment>
<dbReference type="EMBL" id="VSSQ01000105">
    <property type="protein sequence ID" value="MPL77302.1"/>
    <property type="molecule type" value="Genomic_DNA"/>
</dbReference>
<dbReference type="PROSITE" id="PS50005">
    <property type="entry name" value="TPR"/>
    <property type="match status" value="4"/>
</dbReference>
<gene>
    <name evidence="3" type="primary">lapB_5</name>
    <name evidence="3" type="ORF">SDC9_23156</name>
</gene>
<dbReference type="AlphaFoldDB" id="A0A644UEN0"/>
<sequence length="529" mass="61596">MKKIKNLLFLSIAILFLASCSSKSKLAKENSKATQKEYTSSELKIDGLFLDACTQKQLSNLDKAIELFDQVIALDNSYAAAYFEKASILFNRKEVKGAIDLTQKAIDLQPKNTWYRMQMAEIYLIISDYTNAAKVFEDLIVLNPEEKEYYLQLLQIYTQASDENSSKKTLERIEKKWKSDKELTSIKKQYYAIFAEKYMKKKDYANALKYYQRIEELDPLDPYIHASLANYYLIQGERVKTFENLEKSIGNKELDYQTKLQVLIAVYGKTVDSNEDDFNNFFTLLKNISKEYPNEKTVWELLATGYSKMENYAKSVESLKTAIELGNLPKSTQPNNYQIYQSLLFAQSQMDATDSLIVDAKKTIELYPEQPVPYLMLGTNQLMKKQYNEALITLEQGVQLVVSDTVLLEEFYTNIAQTHYELKDADKAFLYFDKALELNPDNYIVLNNYAYFLSEENKDLDKAHKMAKKVFEKFPQMPTYVDTYAWVLFIKKDYKEALSVMQNIINQKEKWSPTITEHYEQILKANENK</sequence>
<organism evidence="3">
    <name type="scientific">bioreactor metagenome</name>
    <dbReference type="NCBI Taxonomy" id="1076179"/>
    <lineage>
        <taxon>unclassified sequences</taxon>
        <taxon>metagenomes</taxon>
        <taxon>ecological metagenomes</taxon>
    </lineage>
</organism>
<evidence type="ECO:0000256" key="2">
    <source>
        <dbReference type="ARBA" id="ARBA00022803"/>
    </source>
</evidence>
<evidence type="ECO:0000313" key="3">
    <source>
        <dbReference type="EMBL" id="MPL77302.1"/>
    </source>
</evidence>
<dbReference type="SUPFAM" id="SSF48452">
    <property type="entry name" value="TPR-like"/>
    <property type="match status" value="3"/>
</dbReference>
<evidence type="ECO:0000256" key="1">
    <source>
        <dbReference type="ARBA" id="ARBA00022737"/>
    </source>
</evidence>
<dbReference type="PANTHER" id="PTHR44858">
    <property type="entry name" value="TETRATRICOPEPTIDE REPEAT PROTEIN 6"/>
    <property type="match status" value="1"/>
</dbReference>
<dbReference type="InterPro" id="IPR019734">
    <property type="entry name" value="TPR_rpt"/>
</dbReference>
<dbReference type="InterPro" id="IPR050498">
    <property type="entry name" value="Ycf3"/>
</dbReference>
<protein>
    <submittedName>
        <fullName evidence="3">Lipopolysaccharide assembly protein B</fullName>
    </submittedName>
</protein>
<dbReference type="Gene3D" id="1.25.40.10">
    <property type="entry name" value="Tetratricopeptide repeat domain"/>
    <property type="match status" value="3"/>
</dbReference>
<name>A0A644UEN0_9ZZZZ</name>
<dbReference type="PANTHER" id="PTHR44858:SF1">
    <property type="entry name" value="UDP-N-ACETYLGLUCOSAMINE--PEPTIDE N-ACETYLGLUCOSAMINYLTRANSFERASE SPINDLY-RELATED"/>
    <property type="match status" value="1"/>
</dbReference>
<dbReference type="InterPro" id="IPR011990">
    <property type="entry name" value="TPR-like_helical_dom_sf"/>
</dbReference>
<proteinExistence type="predicted"/>
<dbReference type="SMART" id="SM00028">
    <property type="entry name" value="TPR"/>
    <property type="match status" value="8"/>
</dbReference>
<dbReference type="PROSITE" id="PS51257">
    <property type="entry name" value="PROKAR_LIPOPROTEIN"/>
    <property type="match status" value="1"/>
</dbReference>
<reference evidence="3" key="1">
    <citation type="submission" date="2019-08" db="EMBL/GenBank/DDBJ databases">
        <authorList>
            <person name="Kucharzyk K."/>
            <person name="Murdoch R.W."/>
            <person name="Higgins S."/>
            <person name="Loffler F."/>
        </authorList>
    </citation>
    <scope>NUCLEOTIDE SEQUENCE</scope>
</reference>
<keyword evidence="2" id="KW-0802">TPR repeat</keyword>
<keyword evidence="1" id="KW-0677">Repeat</keyword>
<dbReference type="PROSITE" id="PS50293">
    <property type="entry name" value="TPR_REGION"/>
    <property type="match status" value="1"/>
</dbReference>